<dbReference type="SUPFAM" id="SSF56104">
    <property type="entry name" value="SAICAR synthase-like"/>
    <property type="match status" value="1"/>
</dbReference>
<dbReference type="InterPro" id="IPR002498">
    <property type="entry name" value="PInositol-4-P-4/5-kinase_core"/>
</dbReference>
<gene>
    <name evidence="4" type="ORF">RDWZM_003750</name>
</gene>
<protein>
    <recommendedName>
        <fullName evidence="3">PIPK domain-containing protein</fullName>
    </recommendedName>
</protein>
<reference evidence="4" key="1">
    <citation type="submission" date="2022-12" db="EMBL/GenBank/DDBJ databases">
        <title>Genome assemblies of Blomia tropicalis.</title>
        <authorList>
            <person name="Cui Y."/>
        </authorList>
    </citation>
    <scope>NUCLEOTIDE SEQUENCE</scope>
    <source>
        <tissue evidence="4">Adult mites</tissue>
    </source>
</reference>
<dbReference type="CDD" id="cd17301">
    <property type="entry name" value="PIPKc_PIP5KI"/>
    <property type="match status" value="1"/>
</dbReference>
<dbReference type="GO" id="GO:0016308">
    <property type="term" value="F:1-phosphatidylinositol-4-phosphate 5-kinase activity"/>
    <property type="evidence" value="ECO:0007669"/>
    <property type="project" value="TreeGrafter"/>
</dbReference>
<feature type="compositionally biased region" description="Polar residues" evidence="2">
    <location>
        <begin position="117"/>
        <end position="131"/>
    </location>
</feature>
<sequence length="662" mass="75729">MSEHHIESSGRGEQSPPPSPIIIHKSVVHVQLAGTPTDSSVSSTSNTTTPEHQSPELSSVTETASTSYKVPLSSLSSTSIQLNTSNYPHHVHFSNHDPSCYSTSTSIDSSPPPYTELTINNSSRFPTNSQDELSVDWSHKLFEQNGTHQQTLVKRLETSSMQQLSSQQQQQESPNYHQNSNRPSSSRDNNHYPNQHHPAQNQTNLNTRRNSLETGNVSKEGRLGHRRVQNGEVTYKNIQSSQIMYSIQLGIGHSVGSLASKPERDVLYNDFNTIETVAFPKAGTTTTPAHHFTDYEFTTYTPNAFRHFRDLFRIQPDDFMLSMTNEPLQELSNPGASGSMFFRTDDDQFIIKTVEKNESKFLLKLLPGYYMNLSQNPQTLLPKFFGLYTYECGGRNIRLIVMNNLLPSNVRLHEKYDLKGSTYKRKASDSEREKSSPTYKDLDFLEKYHLSEKYKNSTITLNQLKQQEEAAVPTIPDYEDTDFGGLLLEAHVYDELIHTMQRDCRVLESFEIMDYSLLVGIHNYDRSIKDRDDTFDRFDYDDDDQLPAGAIRARNHKGDRLLLFVGIIDILQSYRLFKRVEHAWKSLLHDGDTISVTRPKFYAKRFLYFMQKFVFGRLPEPGSSKNDKYSYYYTVAENQKKYGYNSLLRGTSMSPSIGSTFR</sequence>
<keyword evidence="1" id="KW-0418">Kinase</keyword>
<feature type="compositionally biased region" description="Low complexity" evidence="2">
    <location>
        <begin position="159"/>
        <end position="187"/>
    </location>
</feature>
<feature type="domain" description="PIPK" evidence="3">
    <location>
        <begin position="239"/>
        <end position="614"/>
    </location>
</feature>
<dbReference type="InterPro" id="IPR023610">
    <property type="entry name" value="PInositol-4/5-P-5/4-kinase"/>
</dbReference>
<evidence type="ECO:0000256" key="1">
    <source>
        <dbReference type="PROSITE-ProRule" id="PRU00781"/>
    </source>
</evidence>
<keyword evidence="5" id="KW-1185">Reference proteome</keyword>
<dbReference type="InterPro" id="IPR027484">
    <property type="entry name" value="PInositol-4-P-5-kinase_N"/>
</dbReference>
<feature type="region of interest" description="Disordered" evidence="2">
    <location>
        <begin position="1"/>
        <end position="65"/>
    </location>
</feature>
<dbReference type="PANTHER" id="PTHR23086:SF101">
    <property type="entry name" value="LP03320P-RELATED"/>
    <property type="match status" value="1"/>
</dbReference>
<dbReference type="Gene3D" id="3.30.810.10">
    <property type="entry name" value="2-Layer Sandwich"/>
    <property type="match status" value="1"/>
</dbReference>
<dbReference type="AlphaFoldDB" id="A0A9Q0RT01"/>
<evidence type="ECO:0000256" key="2">
    <source>
        <dbReference type="SAM" id="MobiDB-lite"/>
    </source>
</evidence>
<evidence type="ECO:0000313" key="5">
    <source>
        <dbReference type="Proteomes" id="UP001142055"/>
    </source>
</evidence>
<dbReference type="InterPro" id="IPR027483">
    <property type="entry name" value="PInositol-4-P-4/5-kinase_C_sf"/>
</dbReference>
<feature type="region of interest" description="Disordered" evidence="2">
    <location>
        <begin position="101"/>
        <end position="131"/>
    </location>
</feature>
<dbReference type="Gene3D" id="3.30.800.10">
    <property type="entry name" value="Phosphatidylinositol Phosphate Kinase II Beta"/>
    <property type="match status" value="1"/>
</dbReference>
<dbReference type="PROSITE" id="PS51455">
    <property type="entry name" value="PIPK"/>
    <property type="match status" value="1"/>
</dbReference>
<dbReference type="GO" id="GO:0005886">
    <property type="term" value="C:plasma membrane"/>
    <property type="evidence" value="ECO:0007669"/>
    <property type="project" value="TreeGrafter"/>
</dbReference>
<dbReference type="OrthoDB" id="70770at2759"/>
<dbReference type="GO" id="GO:0046854">
    <property type="term" value="P:phosphatidylinositol phosphate biosynthetic process"/>
    <property type="evidence" value="ECO:0007669"/>
    <property type="project" value="TreeGrafter"/>
</dbReference>
<keyword evidence="1" id="KW-0067">ATP-binding</keyword>
<feature type="compositionally biased region" description="Polar residues" evidence="2">
    <location>
        <begin position="50"/>
        <end position="65"/>
    </location>
</feature>
<accession>A0A9Q0RT01</accession>
<comment type="caution">
    <text evidence="4">The sequence shown here is derived from an EMBL/GenBank/DDBJ whole genome shotgun (WGS) entry which is preliminary data.</text>
</comment>
<dbReference type="PANTHER" id="PTHR23086">
    <property type="entry name" value="PHOSPHATIDYLINOSITOL-4-PHOSPHATE 5-KINASE"/>
    <property type="match status" value="1"/>
</dbReference>
<dbReference type="SMART" id="SM00330">
    <property type="entry name" value="PIPKc"/>
    <property type="match status" value="1"/>
</dbReference>
<feature type="compositionally biased region" description="Low complexity" evidence="2">
    <location>
        <begin position="35"/>
        <end position="49"/>
    </location>
</feature>
<dbReference type="Pfam" id="PF01504">
    <property type="entry name" value="PIP5K"/>
    <property type="match status" value="1"/>
</dbReference>
<evidence type="ECO:0000259" key="3">
    <source>
        <dbReference type="PROSITE" id="PS51455"/>
    </source>
</evidence>
<dbReference type="EMBL" id="JAPWDV010000001">
    <property type="protein sequence ID" value="KAJ6225205.1"/>
    <property type="molecule type" value="Genomic_DNA"/>
</dbReference>
<evidence type="ECO:0000313" key="4">
    <source>
        <dbReference type="EMBL" id="KAJ6225205.1"/>
    </source>
</evidence>
<feature type="compositionally biased region" description="Basic and acidic residues" evidence="2">
    <location>
        <begin position="1"/>
        <end position="10"/>
    </location>
</feature>
<keyword evidence="1" id="KW-0547">Nucleotide-binding</keyword>
<feature type="compositionally biased region" description="Polar residues" evidence="2">
    <location>
        <begin position="191"/>
        <end position="209"/>
    </location>
</feature>
<dbReference type="Proteomes" id="UP001142055">
    <property type="component" value="Chromosome 1"/>
</dbReference>
<name>A0A9Q0RT01_BLOTA</name>
<keyword evidence="1" id="KW-0808">Transferase</keyword>
<feature type="region of interest" description="Disordered" evidence="2">
    <location>
        <begin position="157"/>
        <end position="209"/>
    </location>
</feature>
<proteinExistence type="predicted"/>
<dbReference type="GO" id="GO:0005524">
    <property type="term" value="F:ATP binding"/>
    <property type="evidence" value="ECO:0007669"/>
    <property type="project" value="UniProtKB-UniRule"/>
</dbReference>
<organism evidence="4 5">
    <name type="scientific">Blomia tropicalis</name>
    <name type="common">Mite</name>
    <dbReference type="NCBI Taxonomy" id="40697"/>
    <lineage>
        <taxon>Eukaryota</taxon>
        <taxon>Metazoa</taxon>
        <taxon>Ecdysozoa</taxon>
        <taxon>Arthropoda</taxon>
        <taxon>Chelicerata</taxon>
        <taxon>Arachnida</taxon>
        <taxon>Acari</taxon>
        <taxon>Acariformes</taxon>
        <taxon>Sarcoptiformes</taxon>
        <taxon>Astigmata</taxon>
        <taxon>Glycyphagoidea</taxon>
        <taxon>Echimyopodidae</taxon>
        <taxon>Blomia</taxon>
    </lineage>
</organism>